<dbReference type="Pfam" id="PF10253">
    <property type="entry name" value="PRCC"/>
    <property type="match status" value="1"/>
</dbReference>
<comment type="caution">
    <text evidence="2">The sequence shown here is derived from an EMBL/GenBank/DDBJ whole genome shotgun (WGS) entry which is preliminary data.</text>
</comment>
<feature type="compositionally biased region" description="Low complexity" evidence="1">
    <location>
        <begin position="33"/>
        <end position="44"/>
    </location>
</feature>
<organism evidence="2 3">
    <name type="scientific">Escallonia rubra</name>
    <dbReference type="NCBI Taxonomy" id="112253"/>
    <lineage>
        <taxon>Eukaryota</taxon>
        <taxon>Viridiplantae</taxon>
        <taxon>Streptophyta</taxon>
        <taxon>Embryophyta</taxon>
        <taxon>Tracheophyta</taxon>
        <taxon>Spermatophyta</taxon>
        <taxon>Magnoliopsida</taxon>
        <taxon>eudicotyledons</taxon>
        <taxon>Gunneridae</taxon>
        <taxon>Pentapetalae</taxon>
        <taxon>asterids</taxon>
        <taxon>campanulids</taxon>
        <taxon>Escalloniales</taxon>
        <taxon>Escalloniaceae</taxon>
        <taxon>Escallonia</taxon>
    </lineage>
</organism>
<gene>
    <name evidence="2" type="ORF">RJ640_025322</name>
</gene>
<keyword evidence="3" id="KW-1185">Reference proteome</keyword>
<sequence>MDSLLATYASSDEEAEEEKQESHQPPAKSLQRSNPPKSSSLFSFLPPPIASPSTSIITDHSPSAANHNRPAKPSSLFSSLPLPKSENPNSAPSGPKPKKVVQFRPPINLISKSNDDDDDEEEDYGKQRRNSESITHTPSVKSFLSSIPAPKNAALGSLSMSSGTGRRSIIIDADAATWNSNASGISTEANVSSNISEQSIGASDGSLEYTVSGDASDRGLGSEQYVNYETYGGYDGGGGDASSLVSASGDYANYDSYSGGYGNYETEGHYDYESKWVDKSDASVEPDVSRVAAENVVRVPSKRGRKDVLPDEMIEVKQDELMKNRPREDKAKLTGIAFGPSYQMMVSAVCMPVLNILEEELGLSYKGIRIGNFNSADTSVGHYSQRGILESYGWEMPVSAKGKPTKLHKRKHQIGSLYFDMKQKEMELSERRSKGFLTKAETQAKYGW</sequence>
<evidence type="ECO:0000256" key="1">
    <source>
        <dbReference type="SAM" id="MobiDB-lite"/>
    </source>
</evidence>
<accession>A0AA88QG20</accession>
<dbReference type="Proteomes" id="UP001187471">
    <property type="component" value="Unassembled WGS sequence"/>
</dbReference>
<dbReference type="PANTHER" id="PTHR13621:SF2">
    <property type="entry name" value="PROLINE-RICH PROTEIN PRCC"/>
    <property type="match status" value="1"/>
</dbReference>
<dbReference type="AlphaFoldDB" id="A0AA88QG20"/>
<protein>
    <recommendedName>
        <fullName evidence="4">Proline-rich protein PRCC</fullName>
    </recommendedName>
</protein>
<evidence type="ECO:0008006" key="4">
    <source>
        <dbReference type="Google" id="ProtNLM"/>
    </source>
</evidence>
<dbReference type="GO" id="GO:0005634">
    <property type="term" value="C:nucleus"/>
    <property type="evidence" value="ECO:0007669"/>
    <property type="project" value="TreeGrafter"/>
</dbReference>
<reference evidence="2" key="1">
    <citation type="submission" date="2022-12" db="EMBL/GenBank/DDBJ databases">
        <title>Draft genome assemblies for two species of Escallonia (Escalloniales).</title>
        <authorList>
            <person name="Chanderbali A."/>
            <person name="Dervinis C."/>
            <person name="Anghel I."/>
            <person name="Soltis D."/>
            <person name="Soltis P."/>
            <person name="Zapata F."/>
        </authorList>
    </citation>
    <scope>NUCLEOTIDE SEQUENCE</scope>
    <source>
        <strain evidence="2">UCBG92.1500</strain>
        <tissue evidence="2">Leaf</tissue>
    </source>
</reference>
<dbReference type="InterPro" id="IPR018800">
    <property type="entry name" value="PRCC"/>
</dbReference>
<feature type="compositionally biased region" description="Low complexity" evidence="1">
    <location>
        <begin position="72"/>
        <end position="85"/>
    </location>
</feature>
<dbReference type="PANTHER" id="PTHR13621">
    <property type="entry name" value="PROLINE-RICH PROTEIN PRCC"/>
    <property type="match status" value="1"/>
</dbReference>
<evidence type="ECO:0000313" key="3">
    <source>
        <dbReference type="Proteomes" id="UP001187471"/>
    </source>
</evidence>
<feature type="compositionally biased region" description="Polar residues" evidence="1">
    <location>
        <begin position="132"/>
        <end position="145"/>
    </location>
</feature>
<name>A0AA88QG20_9ASTE</name>
<evidence type="ECO:0000313" key="2">
    <source>
        <dbReference type="EMBL" id="KAK2965813.1"/>
    </source>
</evidence>
<feature type="region of interest" description="Disordered" evidence="1">
    <location>
        <begin position="1"/>
        <end position="145"/>
    </location>
</feature>
<dbReference type="EMBL" id="JAVXUO010003180">
    <property type="protein sequence ID" value="KAK2965813.1"/>
    <property type="molecule type" value="Genomic_DNA"/>
</dbReference>
<proteinExistence type="predicted"/>